<dbReference type="Gene3D" id="2.40.50.140">
    <property type="entry name" value="Nucleic acid-binding proteins"/>
    <property type="match status" value="1"/>
</dbReference>
<dbReference type="HAMAP" id="MF_02075">
    <property type="entry name" value="Asp_tRNA_synth_type2"/>
    <property type="match status" value="1"/>
</dbReference>
<dbReference type="PANTHER" id="PTHR43450">
    <property type="entry name" value="ASPARTYL-TRNA SYNTHETASE"/>
    <property type="match status" value="1"/>
</dbReference>
<comment type="subcellular location">
    <subcellularLocation>
        <location evidence="1">Cytoplasm</location>
    </subcellularLocation>
</comment>
<comment type="similarity">
    <text evidence="2">Belongs to the class-II aminoacyl-tRNA synthetase family. Type 2 subfamily.</text>
</comment>
<keyword evidence="5" id="KW-0547">Nucleotide-binding</keyword>
<evidence type="ECO:0000256" key="6">
    <source>
        <dbReference type="ARBA" id="ARBA00022840"/>
    </source>
</evidence>
<evidence type="ECO:0000256" key="4">
    <source>
        <dbReference type="ARBA" id="ARBA00022598"/>
    </source>
</evidence>
<dbReference type="SUPFAM" id="SSF55681">
    <property type="entry name" value="Class II aaRS and biotin synthetases"/>
    <property type="match status" value="1"/>
</dbReference>
<dbReference type="PRINTS" id="PR01042">
    <property type="entry name" value="TRNASYNTHASP"/>
</dbReference>
<name>A0A3G5AAK0_9VIRU</name>
<dbReference type="Gene3D" id="3.30.930.10">
    <property type="entry name" value="Bira Bifunctional Protein, Domain 2"/>
    <property type="match status" value="1"/>
</dbReference>
<evidence type="ECO:0000313" key="10">
    <source>
        <dbReference type="EMBL" id="AYV83564.1"/>
    </source>
</evidence>
<evidence type="ECO:0000256" key="2">
    <source>
        <dbReference type="ARBA" id="ARBA00005312"/>
    </source>
</evidence>
<dbReference type="GO" id="GO:0017101">
    <property type="term" value="C:aminoacyl-tRNA synthetase multienzyme complex"/>
    <property type="evidence" value="ECO:0007669"/>
    <property type="project" value="TreeGrafter"/>
</dbReference>
<dbReference type="GO" id="GO:0005524">
    <property type="term" value="F:ATP binding"/>
    <property type="evidence" value="ECO:0007669"/>
    <property type="project" value="UniProtKB-KW"/>
</dbReference>
<protein>
    <submittedName>
        <fullName evidence="10">Aspartate--tRNA ligase, cytoplasmic</fullName>
    </submittedName>
</protein>
<evidence type="ECO:0000256" key="1">
    <source>
        <dbReference type="ARBA" id="ARBA00004496"/>
    </source>
</evidence>
<keyword evidence="3" id="KW-0963">Cytoplasm</keyword>
<accession>A0A3G5AAK0</accession>
<dbReference type="Pfam" id="PF01336">
    <property type="entry name" value="tRNA_anti-codon"/>
    <property type="match status" value="1"/>
</dbReference>
<sequence>MSGVILLKDVSEGVVRIYGRVHRIRATGKICFIVLRDQIYSVQCVVRGEKFKGVKKILPETLVVVTGEVVKLPDHVKSVESTSHKRFEIDVSGIEIIGVPDPNLPFTLEDVNLLYGCLDRNKVMLNTRLDNRAFDLRAPFNNCVFKIQSAVTRLFREALFALDFMEIHSPKIIGSSSEGGAAMFKVDYFGKGAFLAQSPQLYKQMCINSDFKRVMEVGPIFRAENCISHRHLCEFTGLDLEMALTPDHSGKFSYYEIIETFWNTLVHIFDNLKIMCSDQLAYITSIYSFEELKYPSKPLIISFKEGIAMLHAAGAEQKDLEDLSTKNEKILGDLVKTKYGADVFVLDKYPKDARPFYTMISEEDPLYSNSYDVIMRGQEISSGAQRIHCPKKLLERMEELKLNATNFSDYLQSFRYGSPPHGGCGFGLERIVMLYLNLSNIREVSLYPRDPSRSTP</sequence>
<dbReference type="InterPro" id="IPR006195">
    <property type="entry name" value="aa-tRNA-synth_II"/>
</dbReference>
<keyword evidence="7" id="KW-0648">Protein biosynthesis</keyword>
<organism evidence="10">
    <name type="scientific">Hyperionvirus sp</name>
    <dbReference type="NCBI Taxonomy" id="2487770"/>
    <lineage>
        <taxon>Viruses</taxon>
        <taxon>Varidnaviria</taxon>
        <taxon>Bamfordvirae</taxon>
        <taxon>Nucleocytoviricota</taxon>
        <taxon>Megaviricetes</taxon>
        <taxon>Imitervirales</taxon>
        <taxon>Mimiviridae</taxon>
        <taxon>Klosneuvirinae</taxon>
    </lineage>
</organism>
<dbReference type="NCBIfam" id="NF003483">
    <property type="entry name" value="PRK05159.1"/>
    <property type="match status" value="1"/>
</dbReference>
<dbReference type="PANTHER" id="PTHR43450:SF1">
    <property type="entry name" value="ASPARTATE--TRNA LIGASE, CYTOPLASMIC"/>
    <property type="match status" value="1"/>
</dbReference>
<dbReference type="InterPro" id="IPR002312">
    <property type="entry name" value="Asp/Asn-tRNA-synth_IIb"/>
</dbReference>
<dbReference type="PROSITE" id="PS50862">
    <property type="entry name" value="AA_TRNA_LIGASE_II"/>
    <property type="match status" value="1"/>
</dbReference>
<dbReference type="GO" id="GO:0003723">
    <property type="term" value="F:RNA binding"/>
    <property type="evidence" value="ECO:0007669"/>
    <property type="project" value="TreeGrafter"/>
</dbReference>
<proteinExistence type="inferred from homology"/>
<dbReference type="InterPro" id="IPR004364">
    <property type="entry name" value="Aa-tRNA-synt_II"/>
</dbReference>
<dbReference type="SUPFAM" id="SSF50249">
    <property type="entry name" value="Nucleic acid-binding proteins"/>
    <property type="match status" value="1"/>
</dbReference>
<reference evidence="10" key="1">
    <citation type="submission" date="2018-10" db="EMBL/GenBank/DDBJ databases">
        <title>Hidden diversity of soil giant viruses.</title>
        <authorList>
            <person name="Schulz F."/>
            <person name="Alteio L."/>
            <person name="Goudeau D."/>
            <person name="Ryan E.M."/>
            <person name="Malmstrom R.R."/>
            <person name="Blanchard J."/>
            <person name="Woyke T."/>
        </authorList>
    </citation>
    <scope>NUCLEOTIDE SEQUENCE</scope>
    <source>
        <strain evidence="10">HYV1</strain>
    </source>
</reference>
<dbReference type="InterPro" id="IPR045864">
    <property type="entry name" value="aa-tRNA-synth_II/BPL/LPL"/>
</dbReference>
<dbReference type="Pfam" id="PF00152">
    <property type="entry name" value="tRNA-synt_2"/>
    <property type="match status" value="1"/>
</dbReference>
<evidence type="ECO:0000256" key="7">
    <source>
        <dbReference type="ARBA" id="ARBA00022917"/>
    </source>
</evidence>
<evidence type="ECO:0000256" key="3">
    <source>
        <dbReference type="ARBA" id="ARBA00022490"/>
    </source>
</evidence>
<keyword evidence="8" id="KW-0030">Aminoacyl-tRNA synthetase</keyword>
<feature type="domain" description="Aminoacyl-transfer RNA synthetases class-II family profile" evidence="9">
    <location>
        <begin position="146"/>
        <end position="448"/>
    </location>
</feature>
<keyword evidence="6" id="KW-0067">ATP-binding</keyword>
<dbReference type="GO" id="GO:0004815">
    <property type="term" value="F:aspartate-tRNA ligase activity"/>
    <property type="evidence" value="ECO:0007669"/>
    <property type="project" value="InterPro"/>
</dbReference>
<dbReference type="FunFam" id="3.30.930.10:FF:000038">
    <property type="entry name" value="Aspartate--tRNA ligase"/>
    <property type="match status" value="1"/>
</dbReference>
<evidence type="ECO:0000256" key="5">
    <source>
        <dbReference type="ARBA" id="ARBA00022741"/>
    </source>
</evidence>
<gene>
    <name evidence="10" type="ORF">Hyperionvirus8_48</name>
</gene>
<dbReference type="InterPro" id="IPR004523">
    <property type="entry name" value="Asp-tRNA_synthase_2"/>
</dbReference>
<dbReference type="NCBIfam" id="TIGR00458">
    <property type="entry name" value="aspS_nondisc"/>
    <property type="match status" value="1"/>
</dbReference>
<evidence type="ECO:0000256" key="8">
    <source>
        <dbReference type="ARBA" id="ARBA00023146"/>
    </source>
</evidence>
<dbReference type="CDD" id="cd00776">
    <property type="entry name" value="AsxRS_core"/>
    <property type="match status" value="1"/>
</dbReference>
<keyword evidence="4 10" id="KW-0436">Ligase</keyword>
<evidence type="ECO:0000259" key="9">
    <source>
        <dbReference type="PROSITE" id="PS50862"/>
    </source>
</evidence>
<dbReference type="InterPro" id="IPR004365">
    <property type="entry name" value="NA-bd_OB_tRNA"/>
</dbReference>
<dbReference type="EMBL" id="MK072390">
    <property type="protein sequence ID" value="AYV83564.1"/>
    <property type="molecule type" value="Genomic_DNA"/>
</dbReference>
<dbReference type="InterPro" id="IPR012340">
    <property type="entry name" value="NA-bd_OB-fold"/>
</dbReference>